<accession>A0ABW0XEM1</accession>
<feature type="region of interest" description="Disordered" evidence="1">
    <location>
        <begin position="130"/>
        <end position="152"/>
    </location>
</feature>
<evidence type="ECO:0000313" key="3">
    <source>
        <dbReference type="EMBL" id="MFC5668222.1"/>
    </source>
</evidence>
<feature type="transmembrane region" description="Helical" evidence="2">
    <location>
        <begin position="67"/>
        <end position="90"/>
    </location>
</feature>
<organism evidence="3 4">
    <name type="scientific">Kitasatospora misakiensis</name>
    <dbReference type="NCBI Taxonomy" id="67330"/>
    <lineage>
        <taxon>Bacteria</taxon>
        <taxon>Bacillati</taxon>
        <taxon>Actinomycetota</taxon>
        <taxon>Actinomycetes</taxon>
        <taxon>Kitasatosporales</taxon>
        <taxon>Streptomycetaceae</taxon>
        <taxon>Kitasatospora</taxon>
    </lineage>
</organism>
<protein>
    <recommendedName>
        <fullName evidence="5">ATP synthase I</fullName>
    </recommendedName>
</protein>
<feature type="transmembrane region" description="Helical" evidence="2">
    <location>
        <begin position="96"/>
        <end position="115"/>
    </location>
</feature>
<dbReference type="EMBL" id="JBHSOF010000086">
    <property type="protein sequence ID" value="MFC5668222.1"/>
    <property type="molecule type" value="Genomic_DNA"/>
</dbReference>
<dbReference type="RefSeq" id="WP_380229863.1">
    <property type="nucleotide sequence ID" value="NZ_JBHSOF010000086.1"/>
</dbReference>
<feature type="transmembrane region" description="Helical" evidence="2">
    <location>
        <begin position="36"/>
        <end position="55"/>
    </location>
</feature>
<name>A0ABW0XEM1_9ACTN</name>
<proteinExistence type="predicted"/>
<evidence type="ECO:0000313" key="4">
    <source>
        <dbReference type="Proteomes" id="UP001595975"/>
    </source>
</evidence>
<dbReference type="Proteomes" id="UP001595975">
    <property type="component" value="Unassembled WGS sequence"/>
</dbReference>
<sequence>MPSNDARILRGAAIPTAAAGVIAMAISYAVAGGKGLLGALFGALLVMAFFTFGQVALDRLTRSNPHILMAAALLVYTTQILLVGIVLAVFKDTDLFNRQAFAFTLLGCALIWTGFQVRGALKAKTFYVDPEATGSGSSETKAEKPSDDGRQQ</sequence>
<keyword evidence="4" id="KW-1185">Reference proteome</keyword>
<gene>
    <name evidence="3" type="ORF">ACFP3U_35325</name>
</gene>
<keyword evidence="2" id="KW-0472">Membrane</keyword>
<comment type="caution">
    <text evidence="3">The sequence shown here is derived from an EMBL/GenBank/DDBJ whole genome shotgun (WGS) entry which is preliminary data.</text>
</comment>
<evidence type="ECO:0000256" key="1">
    <source>
        <dbReference type="SAM" id="MobiDB-lite"/>
    </source>
</evidence>
<keyword evidence="2" id="KW-0812">Transmembrane</keyword>
<evidence type="ECO:0000256" key="2">
    <source>
        <dbReference type="SAM" id="Phobius"/>
    </source>
</evidence>
<feature type="compositionally biased region" description="Basic and acidic residues" evidence="1">
    <location>
        <begin position="140"/>
        <end position="152"/>
    </location>
</feature>
<reference evidence="4" key="1">
    <citation type="journal article" date="2019" name="Int. J. Syst. Evol. Microbiol.">
        <title>The Global Catalogue of Microorganisms (GCM) 10K type strain sequencing project: providing services to taxonomists for standard genome sequencing and annotation.</title>
        <authorList>
            <consortium name="The Broad Institute Genomics Platform"/>
            <consortium name="The Broad Institute Genome Sequencing Center for Infectious Disease"/>
            <person name="Wu L."/>
            <person name="Ma J."/>
        </authorList>
    </citation>
    <scope>NUCLEOTIDE SEQUENCE [LARGE SCALE GENOMIC DNA]</scope>
    <source>
        <strain evidence="4">CGMCC 4.1437</strain>
    </source>
</reference>
<feature type="transmembrane region" description="Helical" evidence="2">
    <location>
        <begin position="12"/>
        <end position="30"/>
    </location>
</feature>
<keyword evidence="2" id="KW-1133">Transmembrane helix</keyword>
<evidence type="ECO:0008006" key="5">
    <source>
        <dbReference type="Google" id="ProtNLM"/>
    </source>
</evidence>